<dbReference type="SMART" id="SM00354">
    <property type="entry name" value="HTH_LACI"/>
    <property type="match status" value="1"/>
</dbReference>
<dbReference type="Pfam" id="PF13377">
    <property type="entry name" value="Peripla_BP_3"/>
    <property type="match status" value="1"/>
</dbReference>
<dbReference type="SUPFAM" id="SSF47413">
    <property type="entry name" value="lambda repressor-like DNA-binding domains"/>
    <property type="match status" value="1"/>
</dbReference>
<dbReference type="SUPFAM" id="SSF53822">
    <property type="entry name" value="Periplasmic binding protein-like I"/>
    <property type="match status" value="1"/>
</dbReference>
<evidence type="ECO:0000259" key="5">
    <source>
        <dbReference type="PROSITE" id="PS50932"/>
    </source>
</evidence>
<evidence type="ECO:0000259" key="6">
    <source>
        <dbReference type="PROSITE" id="PS50943"/>
    </source>
</evidence>
<evidence type="ECO:0000256" key="4">
    <source>
        <dbReference type="SAM" id="MobiDB-lite"/>
    </source>
</evidence>
<evidence type="ECO:0000256" key="3">
    <source>
        <dbReference type="ARBA" id="ARBA00023163"/>
    </source>
</evidence>
<evidence type="ECO:0000313" key="7">
    <source>
        <dbReference type="EMBL" id="MFM0641638.1"/>
    </source>
</evidence>
<dbReference type="InterPro" id="IPR028082">
    <property type="entry name" value="Peripla_BP_I"/>
</dbReference>
<dbReference type="RefSeq" id="WP_408236358.1">
    <property type="nucleotide sequence ID" value="NZ_JAQQCF010000045.1"/>
</dbReference>
<dbReference type="CDD" id="cd01392">
    <property type="entry name" value="HTH_LacI"/>
    <property type="match status" value="1"/>
</dbReference>
<evidence type="ECO:0000313" key="8">
    <source>
        <dbReference type="Proteomes" id="UP001629432"/>
    </source>
</evidence>
<keyword evidence="8" id="KW-1185">Reference proteome</keyword>
<dbReference type="PROSITE" id="PS50932">
    <property type="entry name" value="HTH_LACI_2"/>
    <property type="match status" value="1"/>
</dbReference>
<evidence type="ECO:0000256" key="2">
    <source>
        <dbReference type="ARBA" id="ARBA00023125"/>
    </source>
</evidence>
<keyword evidence="3" id="KW-0804">Transcription</keyword>
<dbReference type="PANTHER" id="PTHR30146:SF147">
    <property type="entry name" value="HTH-TYPE TRANSCRIPTIONAL REGULATOR DEGA"/>
    <property type="match status" value="1"/>
</dbReference>
<dbReference type="PANTHER" id="PTHR30146">
    <property type="entry name" value="LACI-RELATED TRANSCRIPTIONAL REPRESSOR"/>
    <property type="match status" value="1"/>
</dbReference>
<proteinExistence type="predicted"/>
<protein>
    <submittedName>
        <fullName evidence="7">LacI family DNA-binding transcriptional regulator</fullName>
    </submittedName>
</protein>
<keyword evidence="2 7" id="KW-0238">DNA-binding</keyword>
<dbReference type="Gene3D" id="1.10.260.40">
    <property type="entry name" value="lambda repressor-like DNA-binding domains"/>
    <property type="match status" value="1"/>
</dbReference>
<dbReference type="PRINTS" id="PR00036">
    <property type="entry name" value="HTHLACI"/>
</dbReference>
<feature type="region of interest" description="Disordered" evidence="4">
    <location>
        <begin position="338"/>
        <end position="361"/>
    </location>
</feature>
<dbReference type="InterPro" id="IPR010982">
    <property type="entry name" value="Lambda_DNA-bd_dom_sf"/>
</dbReference>
<sequence>MSTIQDVARQAAVSVSTVSNVLNGRTDRMRPETLLRVEAVIAELQFRPNSLARRLKTGQTPLLGLLVPSIANPMYGMIARAVETFAQEQYGYRVIVGNTYRERDKEAAFLEDLLAHGVRRVVVISSLADEHHLTQAVERGMVVVSFDRRATPGEVSGIDHVTPDNFEAGRLATRHLIAYGHTRLAFATVAGLTVGRNDKIRGFLAAAAEAGLQQHARILEGGPMNEYGDAAIGEVGRELAKLAARDPHRPTGVVAVNDMMALGFMAGLRDAGLLVPHDMSVVGMDGLFLAEIANPALTTLQLPVTEMARAMVERAMSRQSHLEPAADEQVFPFSRLIERESVGPPPVSETKAPITRRKTRQ</sequence>
<dbReference type="EMBL" id="JAQQCF010000045">
    <property type="protein sequence ID" value="MFM0641638.1"/>
    <property type="molecule type" value="Genomic_DNA"/>
</dbReference>
<name>A0ABW9E230_9BURK</name>
<dbReference type="Proteomes" id="UP001629432">
    <property type="component" value="Unassembled WGS sequence"/>
</dbReference>
<feature type="domain" description="HTH lacI-type" evidence="5">
    <location>
        <begin position="2"/>
        <end position="57"/>
    </location>
</feature>
<dbReference type="InterPro" id="IPR001387">
    <property type="entry name" value="Cro/C1-type_HTH"/>
</dbReference>
<accession>A0ABW9E230</accession>
<dbReference type="PROSITE" id="PS00356">
    <property type="entry name" value="HTH_LACI_1"/>
    <property type="match status" value="1"/>
</dbReference>
<comment type="caution">
    <text evidence="7">The sequence shown here is derived from an EMBL/GenBank/DDBJ whole genome shotgun (WGS) entry which is preliminary data.</text>
</comment>
<organism evidence="7 8">
    <name type="scientific">Paraburkholderia metrosideri</name>
    <dbReference type="NCBI Taxonomy" id="580937"/>
    <lineage>
        <taxon>Bacteria</taxon>
        <taxon>Pseudomonadati</taxon>
        <taxon>Pseudomonadota</taxon>
        <taxon>Betaproteobacteria</taxon>
        <taxon>Burkholderiales</taxon>
        <taxon>Burkholderiaceae</taxon>
        <taxon>Paraburkholderia</taxon>
    </lineage>
</organism>
<dbReference type="InterPro" id="IPR046335">
    <property type="entry name" value="LacI/GalR-like_sensor"/>
</dbReference>
<dbReference type="PROSITE" id="PS50943">
    <property type="entry name" value="HTH_CROC1"/>
    <property type="match status" value="1"/>
</dbReference>
<reference evidence="7 8" key="1">
    <citation type="journal article" date="2024" name="Chem. Sci.">
        <title>Discovery of megapolipeptins by genome mining of a Burkholderiales bacteria collection.</title>
        <authorList>
            <person name="Paulo B.S."/>
            <person name="Recchia M.J.J."/>
            <person name="Lee S."/>
            <person name="Fergusson C.H."/>
            <person name="Romanowski S.B."/>
            <person name="Hernandez A."/>
            <person name="Krull N."/>
            <person name="Liu D.Y."/>
            <person name="Cavanagh H."/>
            <person name="Bos A."/>
            <person name="Gray C.A."/>
            <person name="Murphy B.T."/>
            <person name="Linington R.G."/>
            <person name="Eustaquio A.S."/>
        </authorList>
    </citation>
    <scope>NUCLEOTIDE SEQUENCE [LARGE SCALE GENOMIC DNA]</scope>
    <source>
        <strain evidence="7 8">RL17-338-BIC-A</strain>
    </source>
</reference>
<feature type="domain" description="HTH cro/C1-type" evidence="6">
    <location>
        <begin position="3"/>
        <end position="51"/>
    </location>
</feature>
<dbReference type="Gene3D" id="3.40.50.2300">
    <property type="match status" value="2"/>
</dbReference>
<evidence type="ECO:0000256" key="1">
    <source>
        <dbReference type="ARBA" id="ARBA00023015"/>
    </source>
</evidence>
<keyword evidence="1" id="KW-0805">Transcription regulation</keyword>
<dbReference type="InterPro" id="IPR000843">
    <property type="entry name" value="HTH_LacI"/>
</dbReference>
<dbReference type="Pfam" id="PF00356">
    <property type="entry name" value="LacI"/>
    <property type="match status" value="1"/>
</dbReference>
<dbReference type="GO" id="GO:0003677">
    <property type="term" value="F:DNA binding"/>
    <property type="evidence" value="ECO:0007669"/>
    <property type="project" value="UniProtKB-KW"/>
</dbReference>
<gene>
    <name evidence="7" type="ORF">PQQ63_33605</name>
</gene>